<dbReference type="Pfam" id="PF12417">
    <property type="entry name" value="DUF3669"/>
    <property type="match status" value="1"/>
</dbReference>
<protein>
    <recommendedName>
        <fullName evidence="1">DUF3669 domain-containing protein</fullName>
    </recommendedName>
</protein>
<dbReference type="InterPro" id="IPR022137">
    <property type="entry name" value="Znf_prot_DUF3669"/>
</dbReference>
<feature type="domain" description="DUF3669" evidence="1">
    <location>
        <begin position="71"/>
        <end position="128"/>
    </location>
</feature>
<reference evidence="2 3" key="1">
    <citation type="submission" date="2021-08" db="EMBL/GenBank/DDBJ databases">
        <title>The highly contiguous genome resource for Trichoderma semiorbis FJ059, a fungal antagonistic to plant pathogens.</title>
        <authorList>
            <person name="Liu T."/>
        </authorList>
    </citation>
    <scope>NUCLEOTIDE SEQUENCE [LARGE SCALE GENOMIC DNA]</scope>
    <source>
        <strain evidence="2 3">FJ059</strain>
    </source>
</reference>
<dbReference type="PANTHER" id="PTHR40780:SF2">
    <property type="entry name" value="DUF3669 DOMAIN-CONTAINING PROTEIN"/>
    <property type="match status" value="1"/>
</dbReference>
<evidence type="ECO:0000259" key="1">
    <source>
        <dbReference type="Pfam" id="PF12417"/>
    </source>
</evidence>
<proteinExistence type="predicted"/>
<gene>
    <name evidence="2" type="ORF">TsFJ059_000172</name>
</gene>
<dbReference type="EMBL" id="JAIMJC010000001">
    <property type="protein sequence ID" value="KAH0531327.1"/>
    <property type="molecule type" value="Genomic_DNA"/>
</dbReference>
<name>A0A9P8HUS1_9HYPO</name>
<dbReference type="Proteomes" id="UP000826573">
    <property type="component" value="Unassembled WGS sequence"/>
</dbReference>
<sequence>MYFNQMIELQLDVESLARRVAVALALLHWVACIDARGVQFFLFSSWKSVKSQFSQAGSLPQGHTILRVGHFEKARTIEMNEDGVQLAVEAVKQSPYIPRPNQRLSIQKRTWDAFVSSYIAASDYILRQRGERLRLPRCFINQVMNEERDWSRLQ</sequence>
<dbReference type="AlphaFoldDB" id="A0A9P8HUS1"/>
<accession>A0A9P8HUS1</accession>
<comment type="caution">
    <text evidence="2">The sequence shown here is derived from an EMBL/GenBank/DDBJ whole genome shotgun (WGS) entry which is preliminary data.</text>
</comment>
<keyword evidence="3" id="KW-1185">Reference proteome</keyword>
<evidence type="ECO:0000313" key="3">
    <source>
        <dbReference type="Proteomes" id="UP000826573"/>
    </source>
</evidence>
<evidence type="ECO:0000313" key="2">
    <source>
        <dbReference type="EMBL" id="KAH0531327.1"/>
    </source>
</evidence>
<dbReference type="PANTHER" id="PTHR40780">
    <property type="entry name" value="DUF3669 DOMAIN-CONTAINING PROTEIN"/>
    <property type="match status" value="1"/>
</dbReference>
<organism evidence="2 3">
    <name type="scientific">Trichoderma semiorbis</name>
    <dbReference type="NCBI Taxonomy" id="1491008"/>
    <lineage>
        <taxon>Eukaryota</taxon>
        <taxon>Fungi</taxon>
        <taxon>Dikarya</taxon>
        <taxon>Ascomycota</taxon>
        <taxon>Pezizomycotina</taxon>
        <taxon>Sordariomycetes</taxon>
        <taxon>Hypocreomycetidae</taxon>
        <taxon>Hypocreales</taxon>
        <taxon>Hypocreaceae</taxon>
        <taxon>Trichoderma</taxon>
    </lineage>
</organism>